<evidence type="ECO:0000313" key="2">
    <source>
        <dbReference type="EMBL" id="CAB4903140.1"/>
    </source>
</evidence>
<reference evidence="2" key="1">
    <citation type="submission" date="2020-05" db="EMBL/GenBank/DDBJ databases">
        <authorList>
            <person name="Chiriac C."/>
            <person name="Salcher M."/>
            <person name="Ghai R."/>
            <person name="Kavagutti S V."/>
        </authorList>
    </citation>
    <scope>NUCLEOTIDE SEQUENCE</scope>
</reference>
<dbReference type="AlphaFoldDB" id="A0A6J7GF95"/>
<feature type="compositionally biased region" description="Gly residues" evidence="1">
    <location>
        <begin position="371"/>
        <end position="381"/>
    </location>
</feature>
<evidence type="ECO:0000256" key="1">
    <source>
        <dbReference type="SAM" id="MobiDB-lite"/>
    </source>
</evidence>
<protein>
    <submittedName>
        <fullName evidence="2">Unannotated protein</fullName>
    </submittedName>
</protein>
<gene>
    <name evidence="2" type="ORF">UFOPK3609_00388</name>
</gene>
<feature type="compositionally biased region" description="Basic and acidic residues" evidence="1">
    <location>
        <begin position="413"/>
        <end position="430"/>
    </location>
</feature>
<organism evidence="2">
    <name type="scientific">freshwater metagenome</name>
    <dbReference type="NCBI Taxonomy" id="449393"/>
    <lineage>
        <taxon>unclassified sequences</taxon>
        <taxon>metagenomes</taxon>
        <taxon>ecological metagenomes</taxon>
    </lineage>
</organism>
<proteinExistence type="predicted"/>
<accession>A0A6J7GF95</accession>
<sequence>MVVGVLQRQLDRGLHAGGLQRLGRGVGVGAALAVAVHVLQRGRRAGQAVGDVGVQRGVGPAVDLVGDLLAVDQVGHGLPDGEGLGRVGLGGRRAEGLGVEVEDDVADLAAGAVHDLDVVVAAQVVDVGGRQAAEGHVDVALLDVELEVGGVGVVGDVDVLGLRCAEQPLVVGVGGVGDQGVELVVGDDVRAGEGVARDDVVVGGQRVGGEDVLVHDRAGRAGQDLREDLVVGGLEGEHDGGVVGRLDAVHVVEQGRGAVRVVDGDHALEREDDVRGGELVAVGEGQAVLQHHRVLGGRGELGGLGDVGLDVRAAQRGVHQERVDLVHHGERAVVVGTGRVDRGDLVAGADEQRVAVAGAAAPVVVAAAAGGHGQGGQGGGGGREHPSGGSALHAGGPAFSAGVRRTSSLLASPRRDDVPWTGCRDPRSPP</sequence>
<dbReference type="EMBL" id="CAFBMQ010000035">
    <property type="protein sequence ID" value="CAB4903140.1"/>
    <property type="molecule type" value="Genomic_DNA"/>
</dbReference>
<feature type="region of interest" description="Disordered" evidence="1">
    <location>
        <begin position="371"/>
        <end position="430"/>
    </location>
</feature>
<name>A0A6J7GF95_9ZZZZ</name>